<dbReference type="EMBL" id="JASCIR010000013">
    <property type="protein sequence ID" value="MDI3387896.1"/>
    <property type="molecule type" value="Genomic_DNA"/>
</dbReference>
<feature type="domain" description="Glycoside hydrolase family 5" evidence="4">
    <location>
        <begin position="29"/>
        <end position="323"/>
    </location>
</feature>
<dbReference type="SUPFAM" id="SSF51445">
    <property type="entry name" value="(Trans)glycosidases"/>
    <property type="match status" value="1"/>
</dbReference>
<keyword evidence="6" id="KW-1185">Reference proteome</keyword>
<evidence type="ECO:0000256" key="3">
    <source>
        <dbReference type="RuleBase" id="RU361153"/>
    </source>
</evidence>
<comment type="caution">
    <text evidence="5">The sequence shown here is derived from an EMBL/GenBank/DDBJ whole genome shotgun (WGS) entry which is preliminary data.</text>
</comment>
<evidence type="ECO:0000313" key="6">
    <source>
        <dbReference type="Proteomes" id="UP001224661"/>
    </source>
</evidence>
<name>A0ABT6RW68_9ACTN</name>
<keyword evidence="1 3" id="KW-0378">Hydrolase</keyword>
<dbReference type="PANTHER" id="PTHR31308:SF3">
    <property type="entry name" value="ENDOGLYCOCERAMIDASE"/>
    <property type="match status" value="1"/>
</dbReference>
<keyword evidence="2 3" id="KW-0326">Glycosidase</keyword>
<dbReference type="InterPro" id="IPR001547">
    <property type="entry name" value="Glyco_hydro_5"/>
</dbReference>
<dbReference type="Gene3D" id="2.60.40.1180">
    <property type="entry name" value="Golgi alpha-mannosidase II"/>
    <property type="match status" value="1"/>
</dbReference>
<evidence type="ECO:0000259" key="4">
    <source>
        <dbReference type="Pfam" id="PF00150"/>
    </source>
</evidence>
<evidence type="ECO:0000313" key="5">
    <source>
        <dbReference type="EMBL" id="MDI3387896.1"/>
    </source>
</evidence>
<dbReference type="Gene3D" id="3.20.20.80">
    <property type="entry name" value="Glycosidases"/>
    <property type="match status" value="1"/>
</dbReference>
<dbReference type="InterPro" id="IPR052066">
    <property type="entry name" value="Glycosphingolipid_Hydrolases"/>
</dbReference>
<comment type="similarity">
    <text evidence="3">Belongs to the glycosyl hydrolase 5 (cellulase A) family.</text>
</comment>
<protein>
    <submittedName>
        <fullName evidence="5">Cellulase family glycosylhydrolase</fullName>
    </submittedName>
</protein>
<evidence type="ECO:0000256" key="2">
    <source>
        <dbReference type="ARBA" id="ARBA00023295"/>
    </source>
</evidence>
<dbReference type="InterPro" id="IPR017853">
    <property type="entry name" value="GH"/>
</dbReference>
<proteinExistence type="inferred from homology"/>
<sequence>MPALTDERGRTLTLRGWNVEDKANRGDEALSAITERHFRDMRAKGFNFARLLVFWDDLEPRPGRYSRGYLRKIERILDWAERYGVRVLLDAHQDVFGPAFGHRGIPEWATRTDGLPFEPNPEDWFSEYFQPAVQRAFTHLYEDEDLRRAQARMWRVLADRFAEHPAVFGYDLINEPMGELRPGEQLPDAARRIEREHLTPMYNRLADAIRSVDDDTWLFVEPTPIVGEGVPTGLGRVDDEKVVYAPHFYNTAMEAGADYDPSAGWIEAYERAVTQYPAEHGIPVVVGEWGPLNNALPNMNRFYRDAMASLGRYSSGWAGYVWCYGGGYCAMDEAGSFRTNKELTAEPYAEAVAGAVRSSSYDPVAGVHRVTYDATRRPGARRTELSLPSADWRVTARGAATVVQRGNRAWVSAAPGARVTVTTTRR</sequence>
<dbReference type="RefSeq" id="WP_282514398.1">
    <property type="nucleotide sequence ID" value="NZ_JASCIR010000013.1"/>
</dbReference>
<dbReference type="PANTHER" id="PTHR31308">
    <property type="match status" value="1"/>
</dbReference>
<accession>A0ABT6RW68</accession>
<dbReference type="Proteomes" id="UP001224661">
    <property type="component" value="Unassembled WGS sequence"/>
</dbReference>
<dbReference type="Pfam" id="PF00150">
    <property type="entry name" value="Cellulase"/>
    <property type="match status" value="1"/>
</dbReference>
<dbReference type="InterPro" id="IPR013780">
    <property type="entry name" value="Glyco_hydro_b"/>
</dbReference>
<evidence type="ECO:0000256" key="1">
    <source>
        <dbReference type="ARBA" id="ARBA00022801"/>
    </source>
</evidence>
<reference evidence="5 6" key="1">
    <citation type="submission" date="2023-05" db="EMBL/GenBank/DDBJ databases">
        <title>Draft genome sequence of Streptomyces sp. B-S-A8 isolated from a cave soil in Thailand.</title>
        <authorList>
            <person name="Chamroensaksri N."/>
            <person name="Muangham S."/>
        </authorList>
    </citation>
    <scope>NUCLEOTIDE SEQUENCE [LARGE SCALE GENOMIC DNA]</scope>
    <source>
        <strain evidence="5 6">B-S-A8</strain>
    </source>
</reference>
<gene>
    <name evidence="5" type="ORF">QIS99_17060</name>
</gene>
<organism evidence="5 6">
    <name type="scientific">Streptomyces solicavernae</name>
    <dbReference type="NCBI Taxonomy" id="3043614"/>
    <lineage>
        <taxon>Bacteria</taxon>
        <taxon>Bacillati</taxon>
        <taxon>Actinomycetota</taxon>
        <taxon>Actinomycetes</taxon>
        <taxon>Kitasatosporales</taxon>
        <taxon>Streptomycetaceae</taxon>
        <taxon>Streptomyces</taxon>
    </lineage>
</organism>